<dbReference type="EMBL" id="QGLM01000018">
    <property type="protein sequence ID" value="PXY94625.1"/>
    <property type="molecule type" value="Genomic_DNA"/>
</dbReference>
<sequence length="146" mass="17025">MRMTDEFISTTDLDWFAAFYNGNLAHFTSGGTTAVPERVADSIKNYEELYDYFFNLEKRCDIEIIEDNLPEFLDQIKREQYLRSYINSASKGVFSYDINYEDNSYFLVAKPLNPLSLRELPQSIKEIVYTLPKEIEIDSASITELE</sequence>
<organism evidence="1 2">
    <name type="scientific">Frischella perrara</name>
    <dbReference type="NCBI Taxonomy" id="1267021"/>
    <lineage>
        <taxon>Bacteria</taxon>
        <taxon>Pseudomonadati</taxon>
        <taxon>Pseudomonadota</taxon>
        <taxon>Gammaproteobacteria</taxon>
        <taxon>Orbales</taxon>
        <taxon>Orbaceae</taxon>
        <taxon>Frischella</taxon>
    </lineage>
</organism>
<dbReference type="Proteomes" id="UP000247838">
    <property type="component" value="Unassembled WGS sequence"/>
</dbReference>
<comment type="caution">
    <text evidence="1">The sequence shown here is derived from an EMBL/GenBank/DDBJ whole genome shotgun (WGS) entry which is preliminary data.</text>
</comment>
<reference evidence="1 2" key="1">
    <citation type="submission" date="2018-05" db="EMBL/GenBank/DDBJ databases">
        <title>Reference genomes for bee gut microbiota database.</title>
        <authorList>
            <person name="Ellegaard K.M."/>
        </authorList>
    </citation>
    <scope>NUCLEOTIDE SEQUENCE [LARGE SCALE GENOMIC DNA]</scope>
    <source>
        <strain evidence="1 2">ESL0167</strain>
    </source>
</reference>
<evidence type="ECO:0000313" key="1">
    <source>
        <dbReference type="EMBL" id="PXY94625.1"/>
    </source>
</evidence>
<dbReference type="AlphaFoldDB" id="A0A318MP71"/>
<name>A0A318MP71_FRIPE</name>
<gene>
    <name evidence="1" type="ORF">DKK76_09175</name>
</gene>
<proteinExistence type="predicted"/>
<accession>A0A318MP71</accession>
<dbReference type="RefSeq" id="WP_110444006.1">
    <property type="nucleotide sequence ID" value="NZ_QGLM01000018.1"/>
</dbReference>
<protein>
    <submittedName>
        <fullName evidence="1">Uncharacterized protein</fullName>
    </submittedName>
</protein>
<evidence type="ECO:0000313" key="2">
    <source>
        <dbReference type="Proteomes" id="UP000247838"/>
    </source>
</evidence>